<accession>A0A7Y0REX0</accession>
<proteinExistence type="predicted"/>
<evidence type="ECO:0000313" key="1">
    <source>
        <dbReference type="EMBL" id="NMT64953.1"/>
    </source>
</evidence>
<dbReference type="EMBL" id="JABCKY010000007">
    <property type="protein sequence ID" value="NMT64953.1"/>
    <property type="molecule type" value="Genomic_DNA"/>
</dbReference>
<keyword evidence="2" id="KW-1185">Reference proteome</keyword>
<dbReference type="RefSeq" id="WP_168355076.1">
    <property type="nucleotide sequence ID" value="NZ_JABCKY010000007.1"/>
</dbReference>
<name>A0A7Y0REX0_9GAMM</name>
<evidence type="ECO:0008006" key="3">
    <source>
        <dbReference type="Google" id="ProtNLM"/>
    </source>
</evidence>
<reference evidence="1 2" key="1">
    <citation type="submission" date="2020-04" db="EMBL/GenBank/DDBJ databases">
        <title>Marinobacter oceani sp. nov., isolated from marine solar saltern.</title>
        <authorList>
            <person name="Chen X.-Y."/>
        </authorList>
    </citation>
    <scope>NUCLEOTIDE SEQUENCE [LARGE SCALE GENOMIC DNA]</scope>
    <source>
        <strain evidence="1 2">W62</strain>
    </source>
</reference>
<dbReference type="AlphaFoldDB" id="A0A7Y0REX0"/>
<protein>
    <recommendedName>
        <fullName evidence="3">DUF1127 domain-containing protein</fullName>
    </recommendedName>
</protein>
<evidence type="ECO:0000313" key="2">
    <source>
        <dbReference type="Proteomes" id="UP000567186"/>
    </source>
</evidence>
<dbReference type="Proteomes" id="UP000567186">
    <property type="component" value="Unassembled WGS sequence"/>
</dbReference>
<gene>
    <name evidence="1" type="ORF">HIU99_15305</name>
</gene>
<comment type="caution">
    <text evidence="1">The sequence shown here is derived from an EMBL/GenBank/DDBJ whole genome shotgun (WGS) entry which is preliminary data.</text>
</comment>
<organism evidence="1 2">
    <name type="scientific">Marinobacter orientalis</name>
    <dbReference type="NCBI Taxonomy" id="1928859"/>
    <lineage>
        <taxon>Bacteria</taxon>
        <taxon>Pseudomonadati</taxon>
        <taxon>Pseudomonadota</taxon>
        <taxon>Gammaproteobacteria</taxon>
        <taxon>Pseudomonadales</taxon>
        <taxon>Marinobacteraceae</taxon>
        <taxon>Marinobacter</taxon>
    </lineage>
</organism>
<sequence>MSKAASLYKGWRMKRNFLRLVLTTEPRLLKDVGYPPEVVEQRLRTPFWKFAA</sequence>